<protein>
    <submittedName>
        <fullName evidence="1">Uncharacterized protein</fullName>
    </submittedName>
</protein>
<dbReference type="Proteomes" id="UP000249165">
    <property type="component" value="Unassembled WGS sequence"/>
</dbReference>
<sequence>MAQSHAQIGNLTYNAATAQHEALVTFHTAGGRVRVAASVDAPLDADPEVVRRQLISDAMLGCREPDRLRSRLKASPPEPVLRAARPSTSLAGAMDWLRRLHAA</sequence>
<dbReference type="OrthoDB" id="7862430at2"/>
<dbReference type="AlphaFoldDB" id="A0A327Y893"/>
<gene>
    <name evidence="1" type="ORF">ATI53_101965</name>
</gene>
<keyword evidence="2" id="KW-1185">Reference proteome</keyword>
<organism evidence="1 2">
    <name type="scientific">Salipiger aestuarii</name>
    <dbReference type="NCBI Taxonomy" id="568098"/>
    <lineage>
        <taxon>Bacteria</taxon>
        <taxon>Pseudomonadati</taxon>
        <taxon>Pseudomonadota</taxon>
        <taxon>Alphaproteobacteria</taxon>
        <taxon>Rhodobacterales</taxon>
        <taxon>Roseobacteraceae</taxon>
        <taxon>Salipiger</taxon>
    </lineage>
</organism>
<accession>A0A327Y893</accession>
<dbReference type="RefSeq" id="WP_009504866.1">
    <property type="nucleotide sequence ID" value="NZ_LIGK01000015.1"/>
</dbReference>
<comment type="caution">
    <text evidence="1">The sequence shown here is derived from an EMBL/GenBank/DDBJ whole genome shotgun (WGS) entry which is preliminary data.</text>
</comment>
<evidence type="ECO:0000313" key="2">
    <source>
        <dbReference type="Proteomes" id="UP000249165"/>
    </source>
</evidence>
<name>A0A327Y893_9RHOB</name>
<evidence type="ECO:0000313" key="1">
    <source>
        <dbReference type="EMBL" id="RAK16701.1"/>
    </source>
</evidence>
<reference evidence="1 2" key="1">
    <citation type="submission" date="2018-06" db="EMBL/GenBank/DDBJ databases">
        <title>Genomic Encyclopedia of Archaeal and Bacterial Type Strains, Phase II (KMG-II): from individual species to whole genera.</title>
        <authorList>
            <person name="Goeker M."/>
        </authorList>
    </citation>
    <scope>NUCLEOTIDE SEQUENCE [LARGE SCALE GENOMIC DNA]</scope>
    <source>
        <strain evidence="1 2">DSM 22011</strain>
    </source>
</reference>
<dbReference type="EMBL" id="QLMG01000019">
    <property type="protein sequence ID" value="RAK16701.1"/>
    <property type="molecule type" value="Genomic_DNA"/>
</dbReference>
<proteinExistence type="predicted"/>